<dbReference type="GO" id="GO:0005840">
    <property type="term" value="C:ribosome"/>
    <property type="evidence" value="ECO:0007669"/>
    <property type="project" value="InterPro"/>
</dbReference>
<feature type="transmembrane region" description="Helical" evidence="7">
    <location>
        <begin position="410"/>
        <end position="431"/>
    </location>
</feature>
<evidence type="ECO:0000313" key="9">
    <source>
        <dbReference type="EMBL" id="KGM47863.1"/>
    </source>
</evidence>
<evidence type="ECO:0000256" key="4">
    <source>
        <dbReference type="ARBA" id="ARBA00022692"/>
    </source>
</evidence>
<dbReference type="STRING" id="1461694.ATO9_16290"/>
<dbReference type="InterPro" id="IPR004681">
    <property type="entry name" value="TRAP_DctM"/>
</dbReference>
<comment type="subcellular location">
    <subcellularLocation>
        <location evidence="1 7">Cell inner membrane</location>
        <topology evidence="1 7">Multi-pass membrane protein</topology>
    </subcellularLocation>
</comment>
<feature type="transmembrane region" description="Helical" evidence="7">
    <location>
        <begin position="146"/>
        <end position="169"/>
    </location>
</feature>
<feature type="transmembrane region" description="Helical" evidence="7">
    <location>
        <begin position="322"/>
        <end position="352"/>
    </location>
</feature>
<evidence type="ECO:0000256" key="5">
    <source>
        <dbReference type="ARBA" id="ARBA00022989"/>
    </source>
</evidence>
<evidence type="ECO:0000256" key="7">
    <source>
        <dbReference type="RuleBase" id="RU369079"/>
    </source>
</evidence>
<dbReference type="PANTHER" id="PTHR33362:SF5">
    <property type="entry name" value="C4-DICARBOXYLATE TRAP TRANSPORTER LARGE PERMEASE PROTEIN DCTM"/>
    <property type="match status" value="1"/>
</dbReference>
<dbReference type="eggNOG" id="COG1593">
    <property type="taxonomic scope" value="Bacteria"/>
</dbReference>
<name>A0A0A0ECT4_9RHOB</name>
<dbReference type="PIRSF" id="PIRSF006066">
    <property type="entry name" value="HI0050"/>
    <property type="match status" value="1"/>
</dbReference>
<dbReference type="NCBIfam" id="TIGR00786">
    <property type="entry name" value="dctM"/>
    <property type="match status" value="1"/>
</dbReference>
<dbReference type="Proteomes" id="UP000030004">
    <property type="component" value="Unassembled WGS sequence"/>
</dbReference>
<feature type="transmembrane region" description="Helical" evidence="7">
    <location>
        <begin position="280"/>
        <end position="302"/>
    </location>
</feature>
<feature type="transmembrane region" description="Helical" evidence="7">
    <location>
        <begin position="225"/>
        <end position="244"/>
    </location>
</feature>
<evidence type="ECO:0000313" key="10">
    <source>
        <dbReference type="Proteomes" id="UP000030004"/>
    </source>
</evidence>
<feature type="transmembrane region" description="Helical" evidence="7">
    <location>
        <begin position="175"/>
        <end position="200"/>
    </location>
</feature>
<dbReference type="InterPro" id="IPR010656">
    <property type="entry name" value="DctM"/>
</dbReference>
<comment type="caution">
    <text evidence="7">Lacks conserved residue(s) required for the propagation of feature annotation.</text>
</comment>
<evidence type="ECO:0000256" key="3">
    <source>
        <dbReference type="ARBA" id="ARBA00022519"/>
    </source>
</evidence>
<protein>
    <recommendedName>
        <fullName evidence="7">TRAP transporter large permease protein</fullName>
    </recommendedName>
</protein>
<comment type="similarity">
    <text evidence="7">Belongs to the TRAP transporter large permease family.</text>
</comment>
<proteinExistence type="inferred from homology"/>
<dbReference type="RefSeq" id="WP_043751430.1">
    <property type="nucleotide sequence ID" value="NZ_AQQX01000007.1"/>
</dbReference>
<keyword evidence="7" id="KW-0813">Transport</keyword>
<feature type="domain" description="TRAP C4-dicarboxylate transport system permease DctM subunit" evidence="8">
    <location>
        <begin position="14"/>
        <end position="427"/>
    </location>
</feature>
<reference evidence="9 10" key="1">
    <citation type="journal article" date="2015" name="Antonie Van Leeuwenhoek">
        <title>Pseudooceanicola atlanticus gen. nov. sp. nov., isolated from surface seawater of the Atlantic Ocean and reclassification of Oceanicola batsensis, Oceanicola marinus, Oceanicola nitratireducens, Oceanicola nanhaiensis, Oceanicola antarcticus and Oceanicola flagellatus, as Pseudooceanicola batsensis comb. nov., Pseudooceanicola marinus comb. nov., Pseudooceanicola nitratireducens comb. nov., Pseudooceanicola nanhaiensis comb. nov., Pseudooceanicola antarcticus comb. nov., and Pseudooceanicola flagellatus comb. nov.</title>
        <authorList>
            <person name="Lai Q."/>
            <person name="Li G."/>
            <person name="Liu X."/>
            <person name="Du Y."/>
            <person name="Sun F."/>
            <person name="Shao Z."/>
        </authorList>
    </citation>
    <scope>NUCLEOTIDE SEQUENCE [LARGE SCALE GENOMIC DNA]</scope>
    <source>
        <strain evidence="9 10">22II-s11g</strain>
    </source>
</reference>
<evidence type="ECO:0000256" key="6">
    <source>
        <dbReference type="ARBA" id="ARBA00023136"/>
    </source>
</evidence>
<comment type="caution">
    <text evidence="9">The sequence shown here is derived from an EMBL/GenBank/DDBJ whole genome shotgun (WGS) entry which is preliminary data.</text>
</comment>
<dbReference type="EMBL" id="AQQX01000007">
    <property type="protein sequence ID" value="KGM47863.1"/>
    <property type="molecule type" value="Genomic_DNA"/>
</dbReference>
<dbReference type="GO" id="GO:0022857">
    <property type="term" value="F:transmembrane transporter activity"/>
    <property type="evidence" value="ECO:0007669"/>
    <property type="project" value="UniProtKB-UniRule"/>
</dbReference>
<evidence type="ECO:0000256" key="1">
    <source>
        <dbReference type="ARBA" id="ARBA00004429"/>
    </source>
</evidence>
<dbReference type="AlphaFoldDB" id="A0A0A0ECT4"/>
<comment type="subunit">
    <text evidence="7">The complex comprises the extracytoplasmic solute receptor protein and the two transmembrane proteins.</text>
</comment>
<feature type="transmembrane region" description="Helical" evidence="7">
    <location>
        <begin position="101"/>
        <end position="125"/>
    </location>
</feature>
<accession>A0A0A0ECT4</accession>
<dbReference type="PANTHER" id="PTHR33362">
    <property type="entry name" value="SIALIC ACID TRAP TRANSPORTER PERMEASE PROTEIN SIAT-RELATED"/>
    <property type="match status" value="1"/>
</dbReference>
<organism evidence="9 10">
    <name type="scientific">Pseudooceanicola atlanticus</name>
    <dbReference type="NCBI Taxonomy" id="1461694"/>
    <lineage>
        <taxon>Bacteria</taxon>
        <taxon>Pseudomonadati</taxon>
        <taxon>Pseudomonadota</taxon>
        <taxon>Alphaproteobacteria</taxon>
        <taxon>Rhodobacterales</taxon>
        <taxon>Paracoccaceae</taxon>
        <taxon>Pseudooceanicola</taxon>
    </lineage>
</organism>
<dbReference type="GO" id="GO:0006412">
    <property type="term" value="P:translation"/>
    <property type="evidence" value="ECO:0007669"/>
    <property type="project" value="InterPro"/>
</dbReference>
<dbReference type="Pfam" id="PF06808">
    <property type="entry name" value="DctM"/>
    <property type="match status" value="1"/>
</dbReference>
<dbReference type="GO" id="GO:0003735">
    <property type="term" value="F:structural constituent of ribosome"/>
    <property type="evidence" value="ECO:0007669"/>
    <property type="project" value="InterPro"/>
</dbReference>
<dbReference type="OrthoDB" id="9790209at2"/>
<keyword evidence="10" id="KW-1185">Reference proteome</keyword>
<feature type="transmembrane region" description="Helical" evidence="7">
    <location>
        <begin position="6"/>
        <end position="39"/>
    </location>
</feature>
<dbReference type="GO" id="GO:0005886">
    <property type="term" value="C:plasma membrane"/>
    <property type="evidence" value="ECO:0007669"/>
    <property type="project" value="UniProtKB-SubCell"/>
</dbReference>
<comment type="function">
    <text evidence="7">Part of the tripartite ATP-independent periplasmic (TRAP) transport system.</text>
</comment>
<feature type="transmembrane region" description="Helical" evidence="7">
    <location>
        <begin position="250"/>
        <end position="268"/>
    </location>
</feature>
<dbReference type="InterPro" id="IPR018130">
    <property type="entry name" value="Ribosomal_uS2_CS"/>
</dbReference>
<keyword evidence="2" id="KW-1003">Cell membrane</keyword>
<sequence length="436" mass="46372">MFDAGTAGIIVGVLLVFLLTTGVHIGVALGLTGFLGILLSINPQAALAQLATVPFSTTNSFSLAVIPLFILMGALASQAGLTTDLYKAAYRWIGRVSGGLAMATTIASAAFGAACGSTIVNAAVFTKMAMPEMTRFGYDKRISAGCIAASGTLASLIPPSILMIVYAVITEQSVARLLVAGLVPGLMSAGIYMLGIYLFAKRWPELCPVPDETFTFREKVDSLKGIWGIGVLFIIVIGGIYLGFFVPTYAGAVGAFGAFLIVAFKRKLNRATLLETFKDAGITTSTIFLIIIGGIIFARFLTYTGLVRDISDYMVALELAPIWYMLGFVVLYIILGMLIEPIGIMVMTLPLMFPIMTSVGYDPIWLGVIAIKLAEISMITPPVGLNVYVVRSSSPVPLSLEQVFAGVTPFLLMDLVTLGLLIAFPQIVLFLPDLMG</sequence>
<keyword evidence="3 7" id="KW-0997">Cell inner membrane</keyword>
<keyword evidence="6 7" id="KW-0472">Membrane</keyword>
<keyword evidence="4 7" id="KW-0812">Transmembrane</keyword>
<evidence type="ECO:0000256" key="2">
    <source>
        <dbReference type="ARBA" id="ARBA00022475"/>
    </source>
</evidence>
<gene>
    <name evidence="9" type="ORF">ATO9_16290</name>
</gene>
<evidence type="ECO:0000259" key="8">
    <source>
        <dbReference type="Pfam" id="PF06808"/>
    </source>
</evidence>
<feature type="transmembrane region" description="Helical" evidence="7">
    <location>
        <begin position="60"/>
        <end position="81"/>
    </location>
</feature>
<dbReference type="PROSITE" id="PS00962">
    <property type="entry name" value="RIBOSOMAL_S2_1"/>
    <property type="match status" value="1"/>
</dbReference>
<keyword evidence="5 7" id="KW-1133">Transmembrane helix</keyword>